<reference evidence="2" key="2">
    <citation type="submission" date="2024-06" db="EMBL/GenBank/DDBJ databases">
        <authorList>
            <person name="Plum-Jensen L.E."/>
            <person name="Schramm A."/>
            <person name="Marshall I.P.G."/>
        </authorList>
    </citation>
    <scope>NUCLEOTIDE SEQUENCE</scope>
    <source>
        <strain evidence="2">Rat1</strain>
    </source>
</reference>
<dbReference type="EMBL" id="CP159373">
    <property type="protein sequence ID" value="XCN72164.1"/>
    <property type="molecule type" value="Genomic_DNA"/>
</dbReference>
<gene>
    <name evidence="2" type="ORF">Q3M24_17905</name>
</gene>
<reference evidence="2" key="1">
    <citation type="journal article" date="2024" name="Syst. Appl. Microbiol.">
        <title>First single-strain enrichments of Electrothrix cable bacteria, description of E. aestuarii sp. nov. and E. rattekaaiensis sp. nov., and proposal of a cable bacteria taxonomy following the rules of the SeqCode.</title>
        <authorList>
            <person name="Plum-Jensen L.E."/>
            <person name="Schramm A."/>
            <person name="Marshall I.P.G."/>
        </authorList>
    </citation>
    <scope>NUCLEOTIDE SEQUENCE</scope>
    <source>
        <strain evidence="2">Rat1</strain>
    </source>
</reference>
<proteinExistence type="predicted"/>
<feature type="transmembrane region" description="Helical" evidence="1">
    <location>
        <begin position="117"/>
        <end position="133"/>
    </location>
</feature>
<feature type="transmembrane region" description="Helical" evidence="1">
    <location>
        <begin position="169"/>
        <end position="189"/>
    </location>
</feature>
<feature type="transmembrane region" description="Helical" evidence="1">
    <location>
        <begin position="362"/>
        <end position="381"/>
    </location>
</feature>
<keyword evidence="2" id="KW-0328">Glycosyltransferase</keyword>
<feature type="transmembrane region" description="Helical" evidence="1">
    <location>
        <begin position="209"/>
        <end position="236"/>
    </location>
</feature>
<keyword evidence="2" id="KW-0808">Transferase</keyword>
<evidence type="ECO:0000256" key="1">
    <source>
        <dbReference type="SAM" id="Phobius"/>
    </source>
</evidence>
<name>A0AAU8LSP7_9BACT</name>
<feature type="transmembrane region" description="Helical" evidence="1">
    <location>
        <begin position="311"/>
        <end position="332"/>
    </location>
</feature>
<keyword evidence="1" id="KW-0812">Transmembrane</keyword>
<protein>
    <submittedName>
        <fullName evidence="2">Glycosyltransferase family 39 protein</fullName>
        <ecNumber evidence="2">2.4.-.-</ecNumber>
    </submittedName>
</protein>
<sequence length="533" mass="60599">MKNTQSFSCSNNSVEHAKYLYLALLAVIFLVEFVLSFGWRVRGDSIFIHYLACLINEHGFVPYRDLFEINMPGTYLFHIAIGKLFGYSDYALRMVNVAWLAATLLVTWFIMKPFGRVTALAACLLFSIIYLGFGPDMSLQRDFITILPIATAILLTIRPKRNHPDNFIHLLLGVLFAFVALIKPYHAIWLPVLIVYNCIQNSNGSVKTLLKLCIVGNIFALFGVLLTLIIPFLWLWKIGSLQAFWDIFSSYTPLYAQISGDLKVRGSGARIVNILYEYSNFKRLGMLATASFFGVYLVLTQSIFVAIKRPLILFFLLLICYELSAGIGGKLWSYHYIPAIYFACLGAAFVLSPFFANVSRPNFLPLLVFIVASVPIVQMAVSQQIFMKWKTPFELSKNIREDEITAYLNTHLSPNDKVQPLSWTGGTLEALLASKAIPATPYIVDLQFYHHVSTPYIQSLRKDFIARLKREPPKFIIDVYANRGISGLDTSYEFHELKMFIKVYYYKDYSGNGFDMFRRNNDQPPKKTGTGPT</sequence>
<dbReference type="AlphaFoldDB" id="A0AAU8LSP7"/>
<evidence type="ECO:0000313" key="2">
    <source>
        <dbReference type="EMBL" id="XCN72164.1"/>
    </source>
</evidence>
<feature type="transmembrane region" description="Helical" evidence="1">
    <location>
        <begin position="20"/>
        <end position="39"/>
    </location>
</feature>
<feature type="transmembrane region" description="Helical" evidence="1">
    <location>
        <begin position="339"/>
        <end position="356"/>
    </location>
</feature>
<accession>A0AAU8LSP7</accession>
<keyword evidence="1" id="KW-0472">Membrane</keyword>
<dbReference type="KEGG" id="eaj:Q3M24_17905"/>
<dbReference type="GO" id="GO:0016757">
    <property type="term" value="F:glycosyltransferase activity"/>
    <property type="evidence" value="ECO:0007669"/>
    <property type="project" value="UniProtKB-KW"/>
</dbReference>
<organism evidence="2">
    <name type="scientific">Candidatus Electrothrix aestuarii</name>
    <dbReference type="NCBI Taxonomy" id="3062594"/>
    <lineage>
        <taxon>Bacteria</taxon>
        <taxon>Pseudomonadati</taxon>
        <taxon>Thermodesulfobacteriota</taxon>
        <taxon>Desulfobulbia</taxon>
        <taxon>Desulfobulbales</taxon>
        <taxon>Desulfobulbaceae</taxon>
        <taxon>Candidatus Electrothrix</taxon>
    </lineage>
</organism>
<dbReference type="EC" id="2.4.-.-" evidence="2"/>
<feature type="transmembrane region" description="Helical" evidence="1">
    <location>
        <begin position="284"/>
        <end position="305"/>
    </location>
</feature>
<feature type="transmembrane region" description="Helical" evidence="1">
    <location>
        <begin position="90"/>
        <end position="110"/>
    </location>
</feature>
<keyword evidence="1" id="KW-1133">Transmembrane helix</keyword>